<dbReference type="PANTHER" id="PTHR32099:SF42">
    <property type="entry name" value="CYSTEINE-RICH RECEPTOR-LIKE PROTEIN KINASE 9-RELATED"/>
    <property type="match status" value="1"/>
</dbReference>
<dbReference type="PANTHER" id="PTHR32099">
    <property type="entry name" value="CYSTEINE-RICH REPEAT SECRETORY PROTEIN"/>
    <property type="match status" value="1"/>
</dbReference>
<dbReference type="Proteomes" id="UP000237347">
    <property type="component" value="Unassembled WGS sequence"/>
</dbReference>
<dbReference type="InterPro" id="IPR038408">
    <property type="entry name" value="GNK2_sf"/>
</dbReference>
<feature type="compositionally biased region" description="Polar residues" evidence="3">
    <location>
        <begin position="130"/>
        <end position="140"/>
    </location>
</feature>
<evidence type="ECO:0000313" key="7">
    <source>
        <dbReference type="Proteomes" id="UP000237347"/>
    </source>
</evidence>
<dbReference type="FunFam" id="3.30.430.20:FF:000003">
    <property type="entry name" value="Cysteine-rich RLK (RECEPTOR-like protein kinase) 10"/>
    <property type="match status" value="1"/>
</dbReference>
<feature type="transmembrane region" description="Helical" evidence="4">
    <location>
        <begin position="820"/>
        <end position="840"/>
    </location>
</feature>
<evidence type="ECO:0000256" key="3">
    <source>
        <dbReference type="SAM" id="MobiDB-lite"/>
    </source>
</evidence>
<feature type="region of interest" description="Disordered" evidence="3">
    <location>
        <begin position="500"/>
        <end position="520"/>
    </location>
</feature>
<evidence type="ECO:0000256" key="2">
    <source>
        <dbReference type="ARBA" id="ARBA00022737"/>
    </source>
</evidence>
<keyword evidence="4" id="KW-1133">Transmembrane helix</keyword>
<feature type="domain" description="Gnk2-homologous" evidence="5">
    <location>
        <begin position="565"/>
        <end position="671"/>
    </location>
</feature>
<evidence type="ECO:0000256" key="1">
    <source>
        <dbReference type="ARBA" id="ARBA00022729"/>
    </source>
</evidence>
<dbReference type="CDD" id="cd23509">
    <property type="entry name" value="Gnk2-like"/>
    <property type="match status" value="4"/>
</dbReference>
<dbReference type="Gene3D" id="3.30.200.20">
    <property type="entry name" value="Phosphorylase Kinase, domain 1"/>
    <property type="match status" value="1"/>
</dbReference>
<evidence type="ECO:0000313" key="6">
    <source>
        <dbReference type="EMBL" id="KAK7840151.1"/>
    </source>
</evidence>
<dbReference type="AlphaFoldDB" id="A0AAW0KNI3"/>
<comment type="caution">
    <text evidence="6">The sequence shown here is derived from an EMBL/GenBank/DDBJ whole genome shotgun (WGS) entry which is preliminary data.</text>
</comment>
<keyword evidence="1" id="KW-0732">Signal</keyword>
<dbReference type="FunFam" id="3.30.430.20:FF:000012">
    <property type="entry name" value="Cysteine-rich receptor-like protein kinase 25"/>
    <property type="match status" value="1"/>
</dbReference>
<dbReference type="InterPro" id="IPR011009">
    <property type="entry name" value="Kinase-like_dom_sf"/>
</dbReference>
<keyword evidence="4" id="KW-0472">Membrane</keyword>
<dbReference type="EMBL" id="PKMF04000268">
    <property type="protein sequence ID" value="KAK7840151.1"/>
    <property type="molecule type" value="Genomic_DNA"/>
</dbReference>
<dbReference type="Pfam" id="PF01657">
    <property type="entry name" value="Stress-antifung"/>
    <property type="match status" value="5"/>
</dbReference>
<dbReference type="PROSITE" id="PS51473">
    <property type="entry name" value="GNK2"/>
    <property type="match status" value="4"/>
</dbReference>
<feature type="compositionally biased region" description="Polar residues" evidence="3">
    <location>
        <begin position="506"/>
        <end position="520"/>
    </location>
</feature>
<sequence length="957" mass="106333">METSLMVTFRLTLSDVIAEDFSAHRKGAGPGRNAFSMSCILKNKHKTDQTTVGMPSFNVSMFLLILSLLSFLSLNSEAAPEYRYHFCSNETTFTPNSTYQSNLNRLFSSLTSNSTRESGFYNTPLAKPQRPQSTASSSAVETSHPMSAESYCPVEKVAVIWYSECVLRYSNKSFFSTMFQTPSVSMYNIQNITEPVRFTQLLGTSMNDIETKASNAPSGTQKFATKEANFSELQSLYSLVQCDPLISSSDCKTCLGIVVGNLPGCCAGKQGANVLNPSCFVRYEIYPFYRVQAVPSPAPTPVLLAPPPPPPKGKSRNSLLIIIAIVAPTVVFILLLCIGCYFLSRRGKKKYNAVPYENEHLICQQPLTHCRAYISIASGEITTDSLQYDLATIEAATNNFADDNKLGSGGFGEVFKAWKHWSNGSYLDVLDSDMRDSCSRNEVIQCIHIGLLCVQENPADRPSMATIILMLNSDSVTLPSPQKPPFFLHSRTEQNMPTIEVESDKSSSTNMPTIEVNSDKSSSTSVQYSVNEASITELNLPSFHVSMITLVVLSLLSSIISEAAPTYQFHYCSDETFNPNSTYQSNLNLLLSSLSSNSSIESGFYNITVGQNSSNNTIYGLFLCRGDVTTEVCQDCVATATKNIVQQYCPRRRWVVIWYDECMLRYSEPNYFFIMNDPSVSKCTDNTTVAELDGFNKLLATVFDDLVTRAQSAQLGAKMFATKEATFSSSLTLYSLVQCTPDLSSFDCNKCLQGAIANLPNYCNGKQGAMGLYTSCSVRYDVHPFYRIIASPPLPPPPPAPPGLVTRTHNGKRQSSSVRIIAIVTSIAVSVVLLTMVYCFRRRKLKKMYKVKEEDVGQNSSNNTIYGLFLCRGDVTTEVCQDCVATATKNIVQQYCPRRRWVVIWYDECMLRYSEPNYFFIMNDPSVSKCTDNTTVAELDGFNKLLAIQQKDQLWHR</sequence>
<dbReference type="InterPro" id="IPR002902">
    <property type="entry name" value="GNK2"/>
</dbReference>
<gene>
    <name evidence="6" type="primary">CRK25_15</name>
    <name evidence="6" type="ORF">CFP56_017022</name>
</gene>
<proteinExistence type="predicted"/>
<accession>A0AAW0KNI3</accession>
<feature type="region of interest" description="Disordered" evidence="3">
    <location>
        <begin position="119"/>
        <end position="140"/>
    </location>
</feature>
<feature type="domain" description="Gnk2-homologous" evidence="5">
    <location>
        <begin position="677"/>
        <end position="785"/>
    </location>
</feature>
<name>A0AAW0KNI3_QUESU</name>
<dbReference type="Gene3D" id="3.30.430.20">
    <property type="entry name" value="Gnk2 domain, C-X8-C-X2-C motif"/>
    <property type="match status" value="5"/>
</dbReference>
<reference evidence="6 7" key="1">
    <citation type="journal article" date="2018" name="Sci. Data">
        <title>The draft genome sequence of cork oak.</title>
        <authorList>
            <person name="Ramos A.M."/>
            <person name="Usie A."/>
            <person name="Barbosa P."/>
            <person name="Barros P.M."/>
            <person name="Capote T."/>
            <person name="Chaves I."/>
            <person name="Simoes F."/>
            <person name="Abreu I."/>
            <person name="Carrasquinho I."/>
            <person name="Faro C."/>
            <person name="Guimaraes J.B."/>
            <person name="Mendonca D."/>
            <person name="Nobrega F."/>
            <person name="Rodrigues L."/>
            <person name="Saibo N.J.M."/>
            <person name="Varela M.C."/>
            <person name="Egas C."/>
            <person name="Matos J."/>
            <person name="Miguel C.M."/>
            <person name="Oliveira M.M."/>
            <person name="Ricardo C.P."/>
            <person name="Goncalves S."/>
        </authorList>
    </citation>
    <scope>NUCLEOTIDE SEQUENCE [LARGE SCALE GENOMIC DNA]</scope>
    <source>
        <strain evidence="7">cv. HL8</strain>
    </source>
</reference>
<evidence type="ECO:0000259" key="5">
    <source>
        <dbReference type="PROSITE" id="PS51473"/>
    </source>
</evidence>
<dbReference type="GO" id="GO:0016301">
    <property type="term" value="F:kinase activity"/>
    <property type="evidence" value="ECO:0007669"/>
    <property type="project" value="UniProtKB-KW"/>
</dbReference>
<keyword evidence="7" id="KW-1185">Reference proteome</keyword>
<evidence type="ECO:0000256" key="4">
    <source>
        <dbReference type="SAM" id="Phobius"/>
    </source>
</evidence>
<feature type="transmembrane region" description="Helical" evidence="4">
    <location>
        <begin position="319"/>
        <end position="344"/>
    </location>
</feature>
<feature type="transmembrane region" description="Helical" evidence="4">
    <location>
        <begin position="56"/>
        <end position="74"/>
    </location>
</feature>
<protein>
    <submittedName>
        <fullName evidence="6">Cysteine-rich receptor-like protein kinase 25</fullName>
    </submittedName>
</protein>
<keyword evidence="4" id="KW-0812">Transmembrane</keyword>
<dbReference type="FunFam" id="3.30.430.20:FF:000002">
    <property type="entry name" value="Cysteine-rich receptor-like protein kinase 10"/>
    <property type="match status" value="1"/>
</dbReference>
<keyword evidence="2" id="KW-0677">Repeat</keyword>
<dbReference type="SUPFAM" id="SSF56112">
    <property type="entry name" value="Protein kinase-like (PK-like)"/>
    <property type="match status" value="1"/>
</dbReference>
<feature type="domain" description="Gnk2-homologous" evidence="5">
    <location>
        <begin position="180"/>
        <end position="288"/>
    </location>
</feature>
<organism evidence="6 7">
    <name type="scientific">Quercus suber</name>
    <name type="common">Cork oak</name>
    <dbReference type="NCBI Taxonomy" id="58331"/>
    <lineage>
        <taxon>Eukaryota</taxon>
        <taxon>Viridiplantae</taxon>
        <taxon>Streptophyta</taxon>
        <taxon>Embryophyta</taxon>
        <taxon>Tracheophyta</taxon>
        <taxon>Spermatophyta</taxon>
        <taxon>Magnoliopsida</taxon>
        <taxon>eudicotyledons</taxon>
        <taxon>Gunneridae</taxon>
        <taxon>Pentapetalae</taxon>
        <taxon>rosids</taxon>
        <taxon>fabids</taxon>
        <taxon>Fagales</taxon>
        <taxon>Fagaceae</taxon>
        <taxon>Quercus</taxon>
    </lineage>
</organism>
<feature type="domain" description="Gnk2-homologous" evidence="5">
    <location>
        <begin position="811"/>
        <end position="918"/>
    </location>
</feature>